<dbReference type="Pfam" id="PF02311">
    <property type="entry name" value="AraC_binding"/>
    <property type="match status" value="1"/>
</dbReference>
<dbReference type="PROSITE" id="PS01124">
    <property type="entry name" value="HTH_ARAC_FAMILY_2"/>
    <property type="match status" value="1"/>
</dbReference>
<keyword evidence="1" id="KW-0805">Transcription regulation</keyword>
<evidence type="ECO:0000256" key="1">
    <source>
        <dbReference type="ARBA" id="ARBA00023015"/>
    </source>
</evidence>
<dbReference type="SMART" id="SM00342">
    <property type="entry name" value="HTH_ARAC"/>
    <property type="match status" value="1"/>
</dbReference>
<comment type="caution">
    <text evidence="5">The sequence shown here is derived from an EMBL/GenBank/DDBJ whole genome shotgun (WGS) entry which is preliminary data.</text>
</comment>
<sequence length="281" mass="33055">MSKETRTVYLDKELNIETYNFRGIKQKFPNHFHRYYVIGFIKSGKRHLSCKNKKYDIKSGDLILFNPYDNHTCEQVDKKTLDYRCLNIKPYVMKKIVLEITGKKYMPYFIEPVIFNNDIGLLLQKLYFMITEGEKSFKKEEIFLLIIEQLITEYAKTVPVIANQGTNTKIKIVCEFLEKNYMYNITLDNLSDLAGVGKYSLIRSFTKQKGISPYSYLESIRIDKAKKFLERGDNPIEVALKTGFTDQSHFTKFFKKFIGLTPKQYMNIFINKFSDKENING</sequence>
<evidence type="ECO:0000256" key="3">
    <source>
        <dbReference type="ARBA" id="ARBA00023163"/>
    </source>
</evidence>
<evidence type="ECO:0000259" key="4">
    <source>
        <dbReference type="PROSITE" id="PS01124"/>
    </source>
</evidence>
<dbReference type="InterPro" id="IPR050204">
    <property type="entry name" value="AraC_XylS_family_regulators"/>
</dbReference>
<evidence type="ECO:0000313" key="6">
    <source>
        <dbReference type="Proteomes" id="UP000237798"/>
    </source>
</evidence>
<dbReference type="SUPFAM" id="SSF46689">
    <property type="entry name" value="Homeodomain-like"/>
    <property type="match status" value="2"/>
</dbReference>
<dbReference type="InterPro" id="IPR003313">
    <property type="entry name" value="AraC-bd"/>
</dbReference>
<dbReference type="InterPro" id="IPR018060">
    <property type="entry name" value="HTH_AraC"/>
</dbReference>
<proteinExistence type="predicted"/>
<dbReference type="InterPro" id="IPR014710">
    <property type="entry name" value="RmlC-like_jellyroll"/>
</dbReference>
<organism evidence="5 6">
    <name type="scientific">Clostridium luticellarii</name>
    <dbReference type="NCBI Taxonomy" id="1691940"/>
    <lineage>
        <taxon>Bacteria</taxon>
        <taxon>Bacillati</taxon>
        <taxon>Bacillota</taxon>
        <taxon>Clostridia</taxon>
        <taxon>Eubacteriales</taxon>
        <taxon>Clostridiaceae</taxon>
        <taxon>Clostridium</taxon>
    </lineage>
</organism>
<feature type="domain" description="HTH araC/xylS-type" evidence="4">
    <location>
        <begin position="171"/>
        <end position="268"/>
    </location>
</feature>
<reference evidence="5 6" key="1">
    <citation type="submission" date="2018-03" db="EMBL/GenBank/DDBJ databases">
        <title>Genome sequence of Clostridium luticellarii DSM 29923.</title>
        <authorList>
            <person name="Poehlein A."/>
            <person name="Daniel R."/>
        </authorList>
    </citation>
    <scope>NUCLEOTIDE SEQUENCE [LARGE SCALE GENOMIC DNA]</scope>
    <source>
        <strain evidence="5 6">DSM 29923</strain>
    </source>
</reference>
<evidence type="ECO:0000256" key="2">
    <source>
        <dbReference type="ARBA" id="ARBA00023125"/>
    </source>
</evidence>
<dbReference type="Pfam" id="PF12833">
    <property type="entry name" value="HTH_18"/>
    <property type="match status" value="1"/>
</dbReference>
<dbReference type="InterPro" id="IPR020449">
    <property type="entry name" value="Tscrpt_reg_AraC-type_HTH"/>
</dbReference>
<protein>
    <submittedName>
        <fullName evidence="5">HTH-type transcriptional activator RhaS</fullName>
    </submittedName>
</protein>
<dbReference type="GO" id="GO:0043565">
    <property type="term" value="F:sequence-specific DNA binding"/>
    <property type="evidence" value="ECO:0007669"/>
    <property type="project" value="InterPro"/>
</dbReference>
<dbReference type="RefSeq" id="WP_106009240.1">
    <property type="nucleotide sequence ID" value="NZ_JALCPJ010000022.1"/>
</dbReference>
<dbReference type="InterPro" id="IPR037923">
    <property type="entry name" value="HTH-like"/>
</dbReference>
<dbReference type="OrthoDB" id="183331at2"/>
<dbReference type="PRINTS" id="PR00032">
    <property type="entry name" value="HTHARAC"/>
</dbReference>
<dbReference type="AlphaFoldDB" id="A0A2T0BNB0"/>
<name>A0A2T0BNB0_9CLOT</name>
<evidence type="ECO:0000313" key="5">
    <source>
        <dbReference type="EMBL" id="PRR85356.1"/>
    </source>
</evidence>
<dbReference type="SUPFAM" id="SSF51215">
    <property type="entry name" value="Regulatory protein AraC"/>
    <property type="match status" value="1"/>
</dbReference>
<dbReference type="Gene3D" id="2.60.120.10">
    <property type="entry name" value="Jelly Rolls"/>
    <property type="match status" value="1"/>
</dbReference>
<dbReference type="Gene3D" id="1.10.10.60">
    <property type="entry name" value="Homeodomain-like"/>
    <property type="match status" value="2"/>
</dbReference>
<dbReference type="PANTHER" id="PTHR46796:SF2">
    <property type="entry name" value="TRANSCRIPTIONAL REGULATORY PROTEIN"/>
    <property type="match status" value="1"/>
</dbReference>
<dbReference type="GO" id="GO:0003700">
    <property type="term" value="F:DNA-binding transcription factor activity"/>
    <property type="evidence" value="ECO:0007669"/>
    <property type="project" value="InterPro"/>
</dbReference>
<dbReference type="Proteomes" id="UP000237798">
    <property type="component" value="Unassembled WGS sequence"/>
</dbReference>
<accession>A0A2T0BNB0</accession>
<dbReference type="EMBL" id="PVXP01000018">
    <property type="protein sequence ID" value="PRR85356.1"/>
    <property type="molecule type" value="Genomic_DNA"/>
</dbReference>
<keyword evidence="2" id="KW-0238">DNA-binding</keyword>
<dbReference type="PANTHER" id="PTHR46796">
    <property type="entry name" value="HTH-TYPE TRANSCRIPTIONAL ACTIVATOR RHAS-RELATED"/>
    <property type="match status" value="1"/>
</dbReference>
<dbReference type="InterPro" id="IPR009057">
    <property type="entry name" value="Homeodomain-like_sf"/>
</dbReference>
<keyword evidence="6" id="KW-1185">Reference proteome</keyword>
<keyword evidence="3" id="KW-0804">Transcription</keyword>
<dbReference type="CDD" id="cd07001">
    <property type="entry name" value="cupin_YbfI-like_N"/>
    <property type="match status" value="1"/>
</dbReference>
<gene>
    <name evidence="5" type="primary">rhaS_2</name>
    <name evidence="5" type="ORF">CLLU_16370</name>
</gene>